<keyword evidence="3" id="KW-1185">Reference proteome</keyword>
<accession>A0A439DIC9</accession>
<keyword evidence="1" id="KW-0472">Membrane</keyword>
<feature type="transmembrane region" description="Helical" evidence="1">
    <location>
        <begin position="286"/>
        <end position="306"/>
    </location>
</feature>
<gene>
    <name evidence="2" type="ORF">EKO27_g959</name>
</gene>
<evidence type="ECO:0000313" key="2">
    <source>
        <dbReference type="EMBL" id="RWA14141.1"/>
    </source>
</evidence>
<dbReference type="EMBL" id="RYZI01000013">
    <property type="protein sequence ID" value="RWA14141.1"/>
    <property type="molecule type" value="Genomic_DNA"/>
</dbReference>
<comment type="caution">
    <text evidence="2">The sequence shown here is derived from an EMBL/GenBank/DDBJ whole genome shotgun (WGS) entry which is preliminary data.</text>
</comment>
<sequence>MLDAGPGTDSSVSTSPVLFNIWPETGVVIEVTNVLGKPVALGIVELTRTLLLVCTAPVWAWLDWAGSAVDENVRLVIVPDSVTTITVSLQVVSIDNEGTDEGVNGGVDESVTIVAVPDSMRVVSLHVVSIGDGGGVGRSEENVTTVVVLDCVIVLSLHVVSQENGKLGAMEVGPIEVMLVILGSEEACITVKDPDATVDPAVLAEAIVDSRDEVAPVVKVPKTVLFELVAVTDEILLKVPDDNGIGPVSGPVGTDDGGGVVRLPLELAVIPVDEVLFDKPDDNGPVLAVGIVVGLVPVMVVGSIVSTVDLGMVVSPAVVNVLFVTVVGVVNVATEEGNTVLLMLELNAELAEPGGLLVRVEFVTGYGAELDGCTGMAEEPALALVRLAPGETSETGEVPEDVDGVAVAMDVVNSALETGVGLVRPDELVTGDGGILDNGPVELMFMLVSRLEAEKGGTVFVSRPGVVIAFDDWPAEEGIMTLLASEDEPPDCVGPLVAAVELGNGYGPVEEPIMDADVSVGDSRPVPESETVLGSPDNPDVELLMLIVDALEGVVVTSVEELRPLVRLPLGFTEVRPSEEITEVIRGALEPLVPEGPVGPIVAVVELVIENGAVGRPLDDPVPDMDSLELLSGKGVVDEMLEKIVPEENSIALLAVVSEEPDSSSVAVEEDPVPGRLAVPLLVNVVEVVERETFGNDPVTIEEDSVLGRVVISPTPDEVELLGGYRAVWELFCEVPTEVVACPNGGPFVDTLADTDPPLELVGTPVPPAELPVGPTVGSEEFVMGKGVTSLTVRELATLETVDNVAGDDPDAGAVKEVGRLNEIFVVLTDGSDRFVCGKEVVMLVRLVVSIDELATKDMVASLALKIGPVDMRVLVSPIEPPAGLTVGAEEFVNGRAVSLALGEAKVRFALGVDSVAVVDPGPEVADVAELSELVVGPAVKVVELVDDGRLVPPALGDHVVFVETGVGIVTNCVDVFVSGYGMVSLALELVEAADSGIDDSVVSSPEVEVKVILGRLLAMLLVRADEFVRGIAVVPVTLIEMFVIIGLAVVGGTVENPVLNIELVSPFGPGAIIVEFESGPLVPVIEKELLAMLLLKLEAEPMLVKDSCELGTTKLEESRLEVLVIPGDGDVKLLVNVELVNGYRAVELDPDGGIPAWEFPEAIVLGPEEWTDVFKVGTAVEFVKGYGVELGMAPVPGVKPLDTRLVPVPVMEGRAVNVELEMTLSEVIERIDELFWKDGVAPVERPVVCRIDEDRLKELPVAILLGSSLLLVGNAGDVILPAEEAPVTVTEALLLLNELTPDAMLLLCVVGAVPVEVVRIELPVGNGVDVELKLKLTEDDCEGVEPDSVLVTPIVSGAVAWLPVMVVLMVGKSADEVARIELGLGAGPLETDRLPWLTSEYAVEESPCDDTIIEPGNVNDIGAGNAPPPPLFDVDIELGSPGNSLYAFLAYSIIQIMMWYEVTRELDSRLEIELAPEDSPLIIDGEIITLDDTLKELVRLTPVGGSTETPLLPMFSVEEVPIEGVLDPVMALVYEIDDTEGDANVGINVEVALGVGTLVKEKPR</sequence>
<evidence type="ECO:0000313" key="3">
    <source>
        <dbReference type="Proteomes" id="UP000286045"/>
    </source>
</evidence>
<dbReference type="Proteomes" id="UP000286045">
    <property type="component" value="Unassembled WGS sequence"/>
</dbReference>
<keyword evidence="1" id="KW-1133">Transmembrane helix</keyword>
<proteinExistence type="predicted"/>
<organism evidence="2 3">
    <name type="scientific">Xylaria grammica</name>
    <dbReference type="NCBI Taxonomy" id="363999"/>
    <lineage>
        <taxon>Eukaryota</taxon>
        <taxon>Fungi</taxon>
        <taxon>Dikarya</taxon>
        <taxon>Ascomycota</taxon>
        <taxon>Pezizomycotina</taxon>
        <taxon>Sordariomycetes</taxon>
        <taxon>Xylariomycetidae</taxon>
        <taxon>Xylariales</taxon>
        <taxon>Xylariaceae</taxon>
        <taxon>Xylaria</taxon>
    </lineage>
</organism>
<protein>
    <submittedName>
        <fullName evidence="2">Uncharacterized protein</fullName>
    </submittedName>
</protein>
<feature type="transmembrane region" description="Helical" evidence="1">
    <location>
        <begin position="312"/>
        <end position="333"/>
    </location>
</feature>
<evidence type="ECO:0000256" key="1">
    <source>
        <dbReference type="SAM" id="Phobius"/>
    </source>
</evidence>
<name>A0A439DIC9_9PEZI</name>
<reference evidence="2 3" key="1">
    <citation type="submission" date="2018-12" db="EMBL/GenBank/DDBJ databases">
        <title>Draft genome sequence of Xylaria grammica IHI A82.</title>
        <authorList>
            <person name="Buettner E."/>
            <person name="Kellner H."/>
        </authorList>
    </citation>
    <scope>NUCLEOTIDE SEQUENCE [LARGE SCALE GENOMIC DNA]</scope>
    <source>
        <strain evidence="2 3">IHI A82</strain>
    </source>
</reference>
<keyword evidence="1" id="KW-0812">Transmembrane</keyword>